<protein>
    <submittedName>
        <fullName evidence="2">Uncharacterized protein</fullName>
    </submittedName>
</protein>
<gene>
    <name evidence="2" type="ORF">RINTU1_06400</name>
</gene>
<dbReference type="EMBL" id="BLXO01000001">
    <property type="protein sequence ID" value="GFN45465.1"/>
    <property type="molecule type" value="Genomic_DNA"/>
</dbReference>
<dbReference type="AlphaFoldDB" id="A0A6L2ZMD6"/>
<evidence type="ECO:0000313" key="3">
    <source>
        <dbReference type="Proteomes" id="UP000504714"/>
    </source>
</evidence>
<evidence type="ECO:0000256" key="1">
    <source>
        <dbReference type="SAM" id="MobiDB-lite"/>
    </source>
</evidence>
<sequence length="54" mass="6272">MIKENAIPNELRVTARRPGRPTDERRQLRDSASTRRQQSRNSKGEGYIERLGGY</sequence>
<organism evidence="2 3">
    <name type="scientific">Candidatus Regiella insecticola</name>
    <dbReference type="NCBI Taxonomy" id="138073"/>
    <lineage>
        <taxon>Bacteria</taxon>
        <taxon>Pseudomonadati</taxon>
        <taxon>Pseudomonadota</taxon>
        <taxon>Gammaproteobacteria</taxon>
        <taxon>Enterobacterales</taxon>
        <taxon>Enterobacteriaceae</taxon>
        <taxon>aphid secondary symbionts</taxon>
        <taxon>Candidatus Regiella</taxon>
    </lineage>
</organism>
<evidence type="ECO:0000313" key="2">
    <source>
        <dbReference type="EMBL" id="GFN45465.1"/>
    </source>
</evidence>
<reference evidence="2 3" key="1">
    <citation type="submission" date="2020-06" db="EMBL/GenBank/DDBJ databases">
        <title>The genome sequence of Candidatus Regiella insecticola strain Tut.</title>
        <authorList>
            <person name="Nikoh N."/>
            <person name="Tsuchida T."/>
            <person name="Koga R."/>
            <person name="Oshima K."/>
            <person name="Hattori M."/>
            <person name="Fukatsu T."/>
        </authorList>
    </citation>
    <scope>NUCLEOTIDE SEQUENCE [LARGE SCALE GENOMIC DNA]</scope>
    <source>
        <strain evidence="2 3">Tut</strain>
    </source>
</reference>
<feature type="region of interest" description="Disordered" evidence="1">
    <location>
        <begin position="1"/>
        <end position="54"/>
    </location>
</feature>
<comment type="caution">
    <text evidence="2">The sequence shown here is derived from an EMBL/GenBank/DDBJ whole genome shotgun (WGS) entry which is preliminary data.</text>
</comment>
<accession>A0A6L2ZMD6</accession>
<dbReference type="RefSeq" id="WP_235949918.1">
    <property type="nucleotide sequence ID" value="NZ_BLXO01000001.1"/>
</dbReference>
<dbReference type="Proteomes" id="UP000504714">
    <property type="component" value="Unassembled WGS sequence"/>
</dbReference>
<feature type="compositionally biased region" description="Basic and acidic residues" evidence="1">
    <location>
        <begin position="20"/>
        <end position="33"/>
    </location>
</feature>
<proteinExistence type="predicted"/>
<name>A0A6L2ZMD6_9ENTR</name>